<dbReference type="RefSeq" id="WP_279932665.1">
    <property type="nucleotide sequence ID" value="NZ_JARWBG010000065.1"/>
</dbReference>
<dbReference type="Pfam" id="PF02467">
    <property type="entry name" value="Whib"/>
    <property type="match status" value="1"/>
</dbReference>
<evidence type="ECO:0000256" key="1">
    <source>
        <dbReference type="SAM" id="MobiDB-lite"/>
    </source>
</evidence>
<name>A0ABT6HZY1_9ACTN</name>
<dbReference type="PROSITE" id="PS51674">
    <property type="entry name" value="4FE4S_WBL"/>
    <property type="match status" value="1"/>
</dbReference>
<evidence type="ECO:0000259" key="2">
    <source>
        <dbReference type="PROSITE" id="PS51674"/>
    </source>
</evidence>
<feature type="region of interest" description="Disordered" evidence="1">
    <location>
        <begin position="1"/>
        <end position="30"/>
    </location>
</feature>
<dbReference type="Proteomes" id="UP001223144">
    <property type="component" value="Unassembled WGS sequence"/>
</dbReference>
<protein>
    <submittedName>
        <fullName evidence="3">WhiB family transcriptional regulator</fullName>
    </submittedName>
</protein>
<accession>A0ABT6HZY1</accession>
<feature type="domain" description="4Fe-4S Wbl-type" evidence="2">
    <location>
        <begin position="16"/>
        <end position="79"/>
    </location>
</feature>
<gene>
    <name evidence="3" type="ORF">QCN29_32525</name>
</gene>
<evidence type="ECO:0000313" key="3">
    <source>
        <dbReference type="EMBL" id="MDH2393409.1"/>
    </source>
</evidence>
<reference evidence="3 4" key="1">
    <citation type="submission" date="2023-04" db="EMBL/GenBank/DDBJ databases">
        <title>Streptomyces chengmaiensis sp. nov. isolated from the stem of mangrove plant in Hainan.</title>
        <authorList>
            <person name="Huang X."/>
            <person name="Zhou S."/>
            <person name="Chu X."/>
            <person name="Xie Y."/>
            <person name="Lin Y."/>
        </authorList>
    </citation>
    <scope>NUCLEOTIDE SEQUENCE [LARGE SCALE GENOMIC DNA]</scope>
    <source>
        <strain evidence="3 4">HNM0663</strain>
    </source>
</reference>
<evidence type="ECO:0000313" key="4">
    <source>
        <dbReference type="Proteomes" id="UP001223144"/>
    </source>
</evidence>
<dbReference type="EMBL" id="JARWBG010000065">
    <property type="protein sequence ID" value="MDH2393409.1"/>
    <property type="molecule type" value="Genomic_DNA"/>
</dbReference>
<dbReference type="InterPro" id="IPR034768">
    <property type="entry name" value="4FE4S_WBL"/>
</dbReference>
<comment type="caution">
    <text evidence="3">The sequence shown here is derived from an EMBL/GenBank/DDBJ whole genome shotgun (WGS) entry which is preliminary data.</text>
</comment>
<keyword evidence="4" id="KW-1185">Reference proteome</keyword>
<organism evidence="3 4">
    <name type="scientific">Streptomyces chengmaiensis</name>
    <dbReference type="NCBI Taxonomy" id="3040919"/>
    <lineage>
        <taxon>Bacteria</taxon>
        <taxon>Bacillati</taxon>
        <taxon>Actinomycetota</taxon>
        <taxon>Actinomycetes</taxon>
        <taxon>Kitasatosporales</taxon>
        <taxon>Streptomycetaceae</taxon>
        <taxon>Streptomyces</taxon>
    </lineage>
</organism>
<proteinExistence type="predicted"/>
<sequence length="93" mass="10360">MSGRLAPFPRFTGAEPCQAPDTDPNWWTSDNSNDRAAAQLACRRCPLAMREACLAWALDHPTDAGDAIWAGTTRTRRSQLRREFTTTAPKEPK</sequence>